<dbReference type="InterPro" id="IPR047871">
    <property type="entry name" value="K_chnl_Slo-like"/>
</dbReference>
<feature type="domain" description="RCK N-terminal" evidence="16">
    <location>
        <begin position="828"/>
        <end position="976"/>
    </location>
</feature>
<keyword evidence="4 15" id="KW-0812">Transmembrane</keyword>
<evidence type="ECO:0000256" key="5">
    <source>
        <dbReference type="ARBA" id="ARBA00022826"/>
    </source>
</evidence>
<reference evidence="18" key="1">
    <citation type="submission" date="2025-08" db="UniProtKB">
        <authorList>
            <consortium name="RefSeq"/>
        </authorList>
    </citation>
    <scope>IDENTIFICATION</scope>
    <source>
        <tissue evidence="18">Whole body</tissue>
    </source>
</reference>
<accession>A0ABM1JBM6</accession>
<keyword evidence="12 18" id="KW-0407">Ion channel</keyword>
<evidence type="ECO:0000256" key="3">
    <source>
        <dbReference type="ARBA" id="ARBA00022538"/>
    </source>
</evidence>
<feature type="transmembrane region" description="Helical" evidence="15">
    <location>
        <begin position="223"/>
        <end position="244"/>
    </location>
</feature>
<keyword evidence="3" id="KW-0633">Potassium transport</keyword>
<evidence type="ECO:0000256" key="6">
    <source>
        <dbReference type="ARBA" id="ARBA00022837"/>
    </source>
</evidence>
<feature type="transmembrane region" description="Helical" evidence="15">
    <location>
        <begin position="259"/>
        <end position="278"/>
    </location>
</feature>
<dbReference type="Gene3D" id="1.10.287.70">
    <property type="match status" value="1"/>
</dbReference>
<keyword evidence="11 15" id="KW-0472">Membrane</keyword>
<dbReference type="InterPro" id="IPR003148">
    <property type="entry name" value="RCK_N"/>
</dbReference>
<feature type="region of interest" description="Disordered" evidence="14">
    <location>
        <begin position="723"/>
        <end position="742"/>
    </location>
</feature>
<evidence type="ECO:0000256" key="14">
    <source>
        <dbReference type="SAM" id="MobiDB-lite"/>
    </source>
</evidence>
<evidence type="ECO:0000256" key="1">
    <source>
        <dbReference type="ARBA" id="ARBA00004141"/>
    </source>
</evidence>
<feature type="transmembrane region" description="Helical" evidence="15">
    <location>
        <begin position="290"/>
        <end position="310"/>
    </location>
</feature>
<gene>
    <name evidence="18" type="primary">LOC107073658</name>
</gene>
<feature type="transmembrane region" description="Helical" evidence="15">
    <location>
        <begin position="20"/>
        <end position="43"/>
    </location>
</feature>
<dbReference type="Pfam" id="PF22614">
    <property type="entry name" value="Slo-like_RCK"/>
    <property type="match status" value="2"/>
</dbReference>
<dbReference type="PRINTS" id="PR00169">
    <property type="entry name" value="KCHANNEL"/>
</dbReference>
<dbReference type="GeneID" id="107073658"/>
<dbReference type="InterPro" id="IPR003929">
    <property type="entry name" value="K_chnl_BK_asu"/>
</dbReference>
<dbReference type="SUPFAM" id="SSF81324">
    <property type="entry name" value="Voltage-gated potassium channels"/>
    <property type="match status" value="1"/>
</dbReference>
<keyword evidence="7" id="KW-0851">Voltage-gated channel</keyword>
<keyword evidence="10" id="KW-0406">Ion transport</keyword>
<evidence type="ECO:0000259" key="16">
    <source>
        <dbReference type="PROSITE" id="PS51201"/>
    </source>
</evidence>
<dbReference type="Pfam" id="PF00520">
    <property type="entry name" value="Ion_trans"/>
    <property type="match status" value="1"/>
</dbReference>
<evidence type="ECO:0000256" key="11">
    <source>
        <dbReference type="ARBA" id="ARBA00023136"/>
    </source>
</evidence>
<dbReference type="Pfam" id="PF21014">
    <property type="entry name" value="Slowpoke_C"/>
    <property type="match status" value="1"/>
</dbReference>
<comment type="subcellular location">
    <subcellularLocation>
        <location evidence="1">Membrane</location>
        <topology evidence="1">Multi-pass membrane protein</topology>
    </subcellularLocation>
</comment>
<dbReference type="InterPro" id="IPR048735">
    <property type="entry name" value="Slowpoke-like_C"/>
</dbReference>
<protein>
    <recommendedName>
        <fullName evidence="13">BK channel</fullName>
    </recommendedName>
</protein>
<keyword evidence="2" id="KW-0813">Transport</keyword>
<dbReference type="PANTHER" id="PTHR10027">
    <property type="entry name" value="CALCIUM-ACTIVATED POTASSIUM CHANNEL ALPHA CHAIN"/>
    <property type="match status" value="1"/>
</dbReference>
<dbReference type="InterPro" id="IPR027359">
    <property type="entry name" value="Volt_channel_dom_sf"/>
</dbReference>
<evidence type="ECO:0000256" key="9">
    <source>
        <dbReference type="ARBA" id="ARBA00022989"/>
    </source>
</evidence>
<dbReference type="RefSeq" id="XP_015189864.1">
    <property type="nucleotide sequence ID" value="XM_015334378.1"/>
</dbReference>
<dbReference type="Gene3D" id="3.40.50.720">
    <property type="entry name" value="NAD(P)-binding Rossmann-like Domain"/>
    <property type="match status" value="2"/>
</dbReference>
<dbReference type="Gene3D" id="1.20.120.350">
    <property type="entry name" value="Voltage-gated potassium channels. Chain C"/>
    <property type="match status" value="1"/>
</dbReference>
<keyword evidence="17" id="KW-1185">Reference proteome</keyword>
<feature type="transmembrane region" description="Helical" evidence="15">
    <location>
        <begin position="139"/>
        <end position="158"/>
    </location>
</feature>
<evidence type="ECO:0000256" key="2">
    <source>
        <dbReference type="ARBA" id="ARBA00022448"/>
    </source>
</evidence>
<evidence type="ECO:0000256" key="4">
    <source>
        <dbReference type="ARBA" id="ARBA00022692"/>
    </source>
</evidence>
<evidence type="ECO:0000256" key="7">
    <source>
        <dbReference type="ARBA" id="ARBA00022882"/>
    </source>
</evidence>
<keyword evidence="6" id="KW-0106">Calcium</keyword>
<dbReference type="InterPro" id="IPR005821">
    <property type="entry name" value="Ion_trans_dom"/>
</dbReference>
<dbReference type="InterPro" id="IPR036291">
    <property type="entry name" value="NAD(P)-bd_dom_sf"/>
</dbReference>
<feature type="domain" description="RCK N-terminal" evidence="16">
    <location>
        <begin position="329"/>
        <end position="471"/>
    </location>
</feature>
<evidence type="ECO:0000256" key="15">
    <source>
        <dbReference type="SAM" id="Phobius"/>
    </source>
</evidence>
<dbReference type="GO" id="GO:0034220">
    <property type="term" value="P:monoatomic ion transmembrane transport"/>
    <property type="evidence" value="ECO:0007669"/>
    <property type="project" value="UniProtKB-KW"/>
</dbReference>
<evidence type="ECO:0000256" key="8">
    <source>
        <dbReference type="ARBA" id="ARBA00022958"/>
    </source>
</evidence>
<organism evidence="17 18">
    <name type="scientific">Polistes dominula</name>
    <name type="common">European paper wasp</name>
    <name type="synonym">Vespa dominula</name>
    <dbReference type="NCBI Taxonomy" id="743375"/>
    <lineage>
        <taxon>Eukaryota</taxon>
        <taxon>Metazoa</taxon>
        <taxon>Ecdysozoa</taxon>
        <taxon>Arthropoda</taxon>
        <taxon>Hexapoda</taxon>
        <taxon>Insecta</taxon>
        <taxon>Pterygota</taxon>
        <taxon>Neoptera</taxon>
        <taxon>Endopterygota</taxon>
        <taxon>Hymenoptera</taxon>
        <taxon>Apocrita</taxon>
        <taxon>Aculeata</taxon>
        <taxon>Vespoidea</taxon>
        <taxon>Vespidae</taxon>
        <taxon>Polistinae</taxon>
        <taxon>Polistini</taxon>
        <taxon>Polistes</taxon>
    </lineage>
</organism>
<keyword evidence="9 15" id="KW-1133">Transmembrane helix</keyword>
<dbReference type="PRINTS" id="PR01449">
    <property type="entry name" value="BKCHANNELA"/>
</dbReference>
<name>A0ABM1JBM6_POLDO</name>
<evidence type="ECO:0000256" key="13">
    <source>
        <dbReference type="ARBA" id="ARBA00029579"/>
    </source>
</evidence>
<evidence type="ECO:0000313" key="18">
    <source>
        <dbReference type="RefSeq" id="XP_015189864.1"/>
    </source>
</evidence>
<dbReference type="PROSITE" id="PS51201">
    <property type="entry name" value="RCK_N"/>
    <property type="match status" value="2"/>
</dbReference>
<keyword evidence="8" id="KW-0630">Potassium</keyword>
<dbReference type="Proteomes" id="UP000694924">
    <property type="component" value="Unplaced"/>
</dbReference>
<proteinExistence type="predicted"/>
<dbReference type="SUPFAM" id="SSF51735">
    <property type="entry name" value="NAD(P)-binding Rossmann-fold domains"/>
    <property type="match status" value="1"/>
</dbReference>
<dbReference type="PANTHER" id="PTHR10027:SF33">
    <property type="entry name" value="CALCIUM-ACTIVATED POTASSIUM CHANNEL SUBUNIT ALPHA-1-RELATED"/>
    <property type="match status" value="1"/>
</dbReference>
<keyword evidence="5" id="KW-0631">Potassium channel</keyword>
<evidence type="ECO:0000256" key="12">
    <source>
        <dbReference type="ARBA" id="ARBA00023303"/>
    </source>
</evidence>
<feature type="compositionally biased region" description="Polar residues" evidence="14">
    <location>
        <begin position="723"/>
        <end position="740"/>
    </location>
</feature>
<evidence type="ECO:0000313" key="17">
    <source>
        <dbReference type="Proteomes" id="UP000694924"/>
    </source>
</evidence>
<sequence>MTSVETPTEQPPVDDCLKERKWWCFLLSSIFTFLAGLLIVLLWRAFAFLCCRKEPEFAPNDPKQKEHKSNRHGKEFEGTFMTEAKDWAGELISGQTTTGRILVVLVFILSIASLIIYFIDASTEEVERCQKWSSNFTQQIDLAFNIFFMVYFFIRFIAASDKLWFMLEMYSFVDYFTIPPSFVSIYLDRTWIGLRFLRALRLMTVPDILQYLNILKTSSSIRLAQLVSIFISVWLTAAGIIHLLENSGDPFEFINPQQLSYWTCVYFLIVTMSTVGYGDVYCQTVLGRTFLVFFLLVGLAIFASCIPEIIDLIGTRNKYGGTLKNERGRRHIVVCGHITYESVSHFLKDFLHEDREDVDVEVVFLHRKPPDLELEGLFKRHFTTVEFFQGTIMNPIDLHRVKVHDADACLVLANKYCQDPDAEDAANIMRVISIKNYSDDIRVIIQLMQYHNKAYLLNIPSWDWKQGDDVICLAELKLGFIAQSCLAPGFSTMMANLFAMRSFKTKWSVDWYQSPNIQAWQNDYLRGTGMEMYTETLSPTFIGMPFARATELCFTKLKLLLLAIEIKGEGGVDSKISINPRGAKIAANTQGFFIAQSADEVKRAWFYCKACHDEIKDETLIKKCKCKNLGQQQRSWGRDLDVGMMMMQTGMVKGNTAYSSYLDDDHHPPPTFTPPELPKMVHLRGEINREREDPNAMRNHRNSVGMTMMNSTKQVNKVKPNVNRATNDSLSSPNQPYNQRSQEESAYAGYHLAYEVKKLMPTSRASGGTNVNNNGGLQVGIADDQAKDFDFEKTEMKYDSTGMFHWSPSRNLEDCILDRNQAAMTVLNGHVVVCLFADPDSPLIGLRNLVMPLRASNFHYHELKHVVIVGSVDYIRREWKMLQNLPKISVLNGSPLSRADLRAVNVNLCDMCCILSAKVPSNDDPTLADKEAILASLNIKAMTFDDTIGVLSQANNEQGNLTTVGSPIVLQRRGSVYGANVPMITELVNDSNVQFLDQDDDDDPDTELYLTQPFACGTAFAVSVLDSLMSTTYFNQNALTLIRSLITGGATPELELILAEGAGLRGGYSTADSLANRDRCRVGQIALYDGPLAQYGEGGKYGDLFVAALKSYGMLCIGLYRFRDTSSSCDASSKRYVITNPPDDFTLLPTDQVFVLMQFDPGLEYRPSRGARGKDDAS</sequence>
<feature type="transmembrane region" description="Helical" evidence="15">
    <location>
        <begin position="101"/>
        <end position="119"/>
    </location>
</feature>
<evidence type="ECO:0000256" key="10">
    <source>
        <dbReference type="ARBA" id="ARBA00023065"/>
    </source>
</evidence>
<dbReference type="Pfam" id="PF03493">
    <property type="entry name" value="BK_channel_a"/>
    <property type="match status" value="1"/>
</dbReference>